<organism evidence="1 2">
    <name type="scientific">Aphanomyces invadans</name>
    <dbReference type="NCBI Taxonomy" id="157072"/>
    <lineage>
        <taxon>Eukaryota</taxon>
        <taxon>Sar</taxon>
        <taxon>Stramenopiles</taxon>
        <taxon>Oomycota</taxon>
        <taxon>Saprolegniomycetes</taxon>
        <taxon>Saprolegniales</taxon>
        <taxon>Verrucalvaceae</taxon>
        <taxon>Aphanomyces</taxon>
    </lineage>
</organism>
<evidence type="ECO:0000313" key="1">
    <source>
        <dbReference type="EMBL" id="RHY30534.1"/>
    </source>
</evidence>
<accession>A0A418AY76</accession>
<comment type="caution">
    <text evidence="1">The sequence shown here is derived from an EMBL/GenBank/DDBJ whole genome shotgun (WGS) entry which is preliminary data.</text>
</comment>
<reference evidence="1 2" key="1">
    <citation type="submission" date="2018-08" db="EMBL/GenBank/DDBJ databases">
        <title>Aphanomyces genome sequencing and annotation.</title>
        <authorList>
            <person name="Minardi D."/>
            <person name="Oidtmann B."/>
            <person name="Van Der Giezen M."/>
            <person name="Studholme D.J."/>
        </authorList>
    </citation>
    <scope>NUCLEOTIDE SEQUENCE [LARGE SCALE GENOMIC DNA]</scope>
    <source>
        <strain evidence="1 2">NJM0002</strain>
    </source>
</reference>
<gene>
    <name evidence="1" type="ORF">DYB32_004238</name>
</gene>
<dbReference type="EMBL" id="QUSY01000305">
    <property type="protein sequence ID" value="RHY30534.1"/>
    <property type="molecule type" value="Genomic_DNA"/>
</dbReference>
<protein>
    <submittedName>
        <fullName evidence="1">Uncharacterized protein</fullName>
    </submittedName>
</protein>
<dbReference type="AlphaFoldDB" id="A0A418AY76"/>
<keyword evidence="2" id="KW-1185">Reference proteome</keyword>
<proteinExistence type="predicted"/>
<evidence type="ECO:0000313" key="2">
    <source>
        <dbReference type="Proteomes" id="UP000285060"/>
    </source>
</evidence>
<name>A0A418AY76_9STRA</name>
<dbReference type="VEuPathDB" id="FungiDB:H310_10725"/>
<dbReference type="Proteomes" id="UP000285060">
    <property type="component" value="Unassembled WGS sequence"/>
</dbReference>
<sequence>MWPPWRCTAGAGDDILVARVNKDNDAECWSSNKYNCLWLPNLTVCDATLRNLTKAAALAPLSCGRVYNTMWGEPGYSNPGHWCAKVARMWSLQHTPTPFVCAPVSNPPVVVYAVRRNSMRHVECFHGIDVEGCAAFATVQECQDQVALLESGGAAAQTTTCSSYSNLSHWYDGVFWRFLGDRYQGTPWTSPEDTAPTTYDIPSSLDWGVESTRVLLRIPSVGVLFCRGLSSDGGVEWNATMACIAFDATTGAVVNSTAYMGELGRWFQYVY</sequence>